<protein>
    <recommendedName>
        <fullName evidence="1">GST N-terminal domain-containing protein</fullName>
    </recommendedName>
</protein>
<gene>
    <name evidence="2" type="ORF">WG66_3646</name>
</gene>
<dbReference type="InterPro" id="IPR036249">
    <property type="entry name" value="Thioredoxin-like_sf"/>
</dbReference>
<dbReference type="EMBL" id="LATX01001078">
    <property type="protein sequence ID" value="KTB43784.1"/>
    <property type="molecule type" value="Genomic_DNA"/>
</dbReference>
<comment type="caution">
    <text evidence="2">The sequence shown here is derived from an EMBL/GenBank/DDBJ whole genome shotgun (WGS) entry which is preliminary data.</text>
</comment>
<dbReference type="Proteomes" id="UP000054988">
    <property type="component" value="Unassembled WGS sequence"/>
</dbReference>
<dbReference type="SUPFAM" id="SSF52833">
    <property type="entry name" value="Thioredoxin-like"/>
    <property type="match status" value="1"/>
</dbReference>
<evidence type="ECO:0000313" key="2">
    <source>
        <dbReference type="EMBL" id="KTB43784.1"/>
    </source>
</evidence>
<dbReference type="AlphaFoldDB" id="A0A0W0G5G6"/>
<sequence>MIMLYDLGPTLLQDQSLGVSTHTRKIVLILKYKKIPYEHKFLLFSEIQAAATSVGAPPTATRPDGTPKYTVPFLYDSTKGRAVADSFLIAQYLDEAYPETPVVIPTGTRILQSIASEAIAAKANIPRLIREQLNKQMTPVFLEELLKSIGCYSSPWSIVARGVERRMG</sequence>
<dbReference type="PROSITE" id="PS50404">
    <property type="entry name" value="GST_NTER"/>
    <property type="match status" value="1"/>
</dbReference>
<name>A0A0W0G5G6_MONRR</name>
<dbReference type="InterPro" id="IPR004045">
    <property type="entry name" value="Glutathione_S-Trfase_N"/>
</dbReference>
<reference evidence="2 3" key="1">
    <citation type="submission" date="2015-12" db="EMBL/GenBank/DDBJ databases">
        <title>Draft genome sequence of Moniliophthora roreri, the causal agent of frosty pod rot of cacao.</title>
        <authorList>
            <person name="Aime M.C."/>
            <person name="Diaz-Valderrama J.R."/>
            <person name="Kijpornyongpan T."/>
            <person name="Phillips-Mora W."/>
        </authorList>
    </citation>
    <scope>NUCLEOTIDE SEQUENCE [LARGE SCALE GENOMIC DNA]</scope>
    <source>
        <strain evidence="2 3">MCA 2952</strain>
    </source>
</reference>
<evidence type="ECO:0000313" key="3">
    <source>
        <dbReference type="Proteomes" id="UP000054988"/>
    </source>
</evidence>
<proteinExistence type="predicted"/>
<accession>A0A0W0G5G6</accession>
<dbReference type="Gene3D" id="3.40.30.10">
    <property type="entry name" value="Glutaredoxin"/>
    <property type="match status" value="1"/>
</dbReference>
<feature type="domain" description="GST N-terminal" evidence="1">
    <location>
        <begin position="10"/>
        <end position="101"/>
    </location>
</feature>
<dbReference type="Pfam" id="PF13417">
    <property type="entry name" value="GST_N_3"/>
    <property type="match status" value="1"/>
</dbReference>
<evidence type="ECO:0000259" key="1">
    <source>
        <dbReference type="PROSITE" id="PS50404"/>
    </source>
</evidence>
<organism evidence="2 3">
    <name type="scientific">Moniliophthora roreri</name>
    <name type="common">Frosty pod rot fungus</name>
    <name type="synonym">Monilia roreri</name>
    <dbReference type="NCBI Taxonomy" id="221103"/>
    <lineage>
        <taxon>Eukaryota</taxon>
        <taxon>Fungi</taxon>
        <taxon>Dikarya</taxon>
        <taxon>Basidiomycota</taxon>
        <taxon>Agaricomycotina</taxon>
        <taxon>Agaricomycetes</taxon>
        <taxon>Agaricomycetidae</taxon>
        <taxon>Agaricales</taxon>
        <taxon>Marasmiineae</taxon>
        <taxon>Marasmiaceae</taxon>
        <taxon>Moniliophthora</taxon>
    </lineage>
</organism>